<accession>A0A5S3V3H7</accession>
<organism evidence="1 2">
    <name type="scientific">Pseudoalteromonas rubra</name>
    <dbReference type="NCBI Taxonomy" id="43658"/>
    <lineage>
        <taxon>Bacteria</taxon>
        <taxon>Pseudomonadati</taxon>
        <taxon>Pseudomonadota</taxon>
        <taxon>Gammaproteobacteria</taxon>
        <taxon>Alteromonadales</taxon>
        <taxon>Pseudoalteromonadaceae</taxon>
        <taxon>Pseudoalteromonas</taxon>
    </lineage>
</organism>
<gene>
    <name evidence="1" type="ORF">CWC22_002710</name>
</gene>
<proteinExistence type="predicted"/>
<dbReference type="Proteomes" id="UP000305729">
    <property type="component" value="Chromosome 1"/>
</dbReference>
<dbReference type="PROSITE" id="PS51257">
    <property type="entry name" value="PROKAR_LIPOPROTEIN"/>
    <property type="match status" value="1"/>
</dbReference>
<name>A0A5S3V3H7_9GAMM</name>
<dbReference type="EMBL" id="CP045429">
    <property type="protein sequence ID" value="QPB81974.1"/>
    <property type="molecule type" value="Genomic_DNA"/>
</dbReference>
<evidence type="ECO:0000313" key="2">
    <source>
        <dbReference type="Proteomes" id="UP000305729"/>
    </source>
</evidence>
<dbReference type="RefSeq" id="WP_138536799.1">
    <property type="nucleotide sequence ID" value="NZ_CP045429.1"/>
</dbReference>
<evidence type="ECO:0000313" key="1">
    <source>
        <dbReference type="EMBL" id="QPB81974.1"/>
    </source>
</evidence>
<protein>
    <submittedName>
        <fullName evidence="1">Uncharacterized protein</fullName>
    </submittedName>
</protein>
<reference evidence="1 2" key="1">
    <citation type="submission" date="2019-10" db="EMBL/GenBank/DDBJ databases">
        <title>Pseudoalteromonas rubra S4059.</title>
        <authorList>
            <person name="Paulsen S."/>
            <person name="Wang X."/>
        </authorList>
    </citation>
    <scope>NUCLEOTIDE SEQUENCE [LARGE SCALE GENOMIC DNA]</scope>
    <source>
        <strain evidence="1 2">S4059</strain>
    </source>
</reference>
<dbReference type="AlphaFoldDB" id="A0A5S3V3H7"/>
<sequence>MRKECAAAFVCLSLFGCSEPSGPAANARAATSAVQGSGIEPYALLASELLTDIRIQRDAGVIQARADDLIQQSDVVLDAFKRAYPQCRSYLDAVLTLRASLAEMSLAALEQDYHGDGKLPELPELPDPVCYHSKDLVVHPATVLVMAKGGLAGDDAYLEAELEMVEVMAHIEQVKQAFKRVEVSIEQQGVANDSTSN</sequence>
<dbReference type="STRING" id="43658.AT705_14760"/>